<dbReference type="FunFam" id="3.40.50.10490:FF:000015">
    <property type="entry name" value="Glucose-6-phosphate isomerase"/>
    <property type="match status" value="1"/>
</dbReference>
<dbReference type="GO" id="GO:0005829">
    <property type="term" value="C:cytosol"/>
    <property type="evidence" value="ECO:0007669"/>
    <property type="project" value="TreeGrafter"/>
</dbReference>
<dbReference type="GO" id="GO:0004347">
    <property type="term" value="F:glucose-6-phosphate isomerase activity"/>
    <property type="evidence" value="ECO:0007669"/>
    <property type="project" value="UniProtKB-UniRule"/>
</dbReference>
<evidence type="ECO:0000256" key="2">
    <source>
        <dbReference type="ARBA" id="ARBA00006604"/>
    </source>
</evidence>
<evidence type="ECO:0000256" key="4">
    <source>
        <dbReference type="ARBA" id="ARBA00022490"/>
    </source>
</evidence>
<evidence type="ECO:0000256" key="8">
    <source>
        <dbReference type="HAMAP-Rule" id="MF_00473"/>
    </source>
</evidence>
<comment type="caution">
    <text evidence="8">Lacks conserved residue(s) required for the propagation of feature annotation.</text>
</comment>
<dbReference type="GO" id="GO:0006096">
    <property type="term" value="P:glycolytic process"/>
    <property type="evidence" value="ECO:0007669"/>
    <property type="project" value="UniProtKB-UniRule"/>
</dbReference>
<dbReference type="GO" id="GO:0051156">
    <property type="term" value="P:glucose 6-phosphate metabolic process"/>
    <property type="evidence" value="ECO:0007669"/>
    <property type="project" value="TreeGrafter"/>
</dbReference>
<feature type="active site" description="Proton donor" evidence="8">
    <location>
        <position position="278"/>
    </location>
</feature>
<dbReference type="FunFam" id="3.40.50.10490:FF:000016">
    <property type="entry name" value="Glucose-6-phosphate isomerase"/>
    <property type="match status" value="1"/>
</dbReference>
<protein>
    <recommendedName>
        <fullName evidence="8">Glucose-6-phosphate isomerase</fullName>
        <shortName evidence="8">GPI</shortName>
        <ecNumber evidence="8">5.3.1.9</ecNumber>
    </recommendedName>
    <alternativeName>
        <fullName evidence="8">Phosphoglucose isomerase</fullName>
        <shortName evidence="8">PGI</shortName>
    </alternativeName>
    <alternativeName>
        <fullName evidence="8">Phosphohexose isomerase</fullName>
        <shortName evidence="8">PHI</shortName>
    </alternativeName>
</protein>
<dbReference type="CDD" id="cd05016">
    <property type="entry name" value="SIS_PGI_2"/>
    <property type="match status" value="1"/>
</dbReference>
<dbReference type="SUPFAM" id="SSF53697">
    <property type="entry name" value="SIS domain"/>
    <property type="match status" value="1"/>
</dbReference>
<sequence>MITLDLSKAKLSEDLESYKDKVKEIHDMIHNKTGAGNDFLGWVELPENYDKAEVELIKETAASLREKTDVLLVCGIGGSYLGARAAIEAINGLYPTNDVEIIYVGNTFSSNYIKQVADYIKDKDFAINVISKSGTTTETSIAFRIFKEMCETKYGKVGAKERIVATTDKAKGALKTLATEEGYTTFVIPDDVGGRYSVLTPVGLFPIAMAGIDVDAMLKGAKDAMEKYGNADLDQNDAYKYGVARQILHKAGYPAEMFVTYELQLAMVAEWWKQLYGESEGKEGKGILPTSATFSTDLHSLGQFIQEGTKVLYETIMQIKEPAGDITIPSDKDDLDGLNYLAGKSVDYVNKKACEGTVDAHVNTGNVPNILITLDKMDAYGFGYMVYFFEMSCAMSVYLLGVNPFNQPGVEVYKANMFKLLGKPGY</sequence>
<dbReference type="UniPathway" id="UPA00138"/>
<dbReference type="PANTHER" id="PTHR11469">
    <property type="entry name" value="GLUCOSE-6-PHOSPHATE ISOMERASE"/>
    <property type="match status" value="1"/>
</dbReference>
<comment type="caution">
    <text evidence="10">The sequence shown here is derived from an EMBL/GenBank/DDBJ whole genome shotgun (WGS) entry which is preliminary data.</text>
</comment>
<dbReference type="Gene3D" id="3.40.50.10490">
    <property type="entry name" value="Glucose-6-phosphate isomerase like protein, domain 1"/>
    <property type="match status" value="2"/>
</dbReference>
<keyword evidence="4 8" id="KW-0963">Cytoplasm</keyword>
<evidence type="ECO:0000256" key="7">
    <source>
        <dbReference type="ARBA" id="ARBA00029321"/>
    </source>
</evidence>
<accession>A0A3E3E2Z3</accession>
<dbReference type="InterPro" id="IPR001672">
    <property type="entry name" value="G6P_Isomerase"/>
</dbReference>
<evidence type="ECO:0000256" key="3">
    <source>
        <dbReference type="ARBA" id="ARBA00022432"/>
    </source>
</evidence>
<organism evidence="10 11">
    <name type="scientific">Thomasclavelia ramosa</name>
    <dbReference type="NCBI Taxonomy" id="1547"/>
    <lineage>
        <taxon>Bacteria</taxon>
        <taxon>Bacillati</taxon>
        <taxon>Bacillota</taxon>
        <taxon>Erysipelotrichia</taxon>
        <taxon>Erysipelotrichales</taxon>
        <taxon>Coprobacillaceae</taxon>
        <taxon>Thomasclavelia</taxon>
    </lineage>
</organism>
<dbReference type="RefSeq" id="WP_003538054.1">
    <property type="nucleotide sequence ID" value="NZ_CACRTL010000019.1"/>
</dbReference>
<evidence type="ECO:0000313" key="10">
    <source>
        <dbReference type="EMBL" id="RGD75927.1"/>
    </source>
</evidence>
<comment type="subcellular location">
    <subcellularLocation>
        <location evidence="8">Cytoplasm</location>
    </subcellularLocation>
</comment>
<dbReference type="PANTHER" id="PTHR11469:SF1">
    <property type="entry name" value="GLUCOSE-6-PHOSPHATE ISOMERASE"/>
    <property type="match status" value="1"/>
</dbReference>
<dbReference type="CDD" id="cd05015">
    <property type="entry name" value="SIS_PGI_1"/>
    <property type="match status" value="1"/>
</dbReference>
<gene>
    <name evidence="8" type="primary">pgi</name>
    <name evidence="10" type="ORF">DXB93_19360</name>
</gene>
<dbReference type="GO" id="GO:0006094">
    <property type="term" value="P:gluconeogenesis"/>
    <property type="evidence" value="ECO:0007669"/>
    <property type="project" value="UniProtKB-UniRule"/>
</dbReference>
<dbReference type="EC" id="5.3.1.9" evidence="8"/>
<dbReference type="EMBL" id="QUSL01000090">
    <property type="protein sequence ID" value="RGD75927.1"/>
    <property type="molecule type" value="Genomic_DNA"/>
</dbReference>
<dbReference type="Proteomes" id="UP000261032">
    <property type="component" value="Unassembled WGS sequence"/>
</dbReference>
<comment type="catalytic activity">
    <reaction evidence="7 8 9">
        <text>alpha-D-glucose 6-phosphate = beta-D-fructose 6-phosphate</text>
        <dbReference type="Rhea" id="RHEA:11816"/>
        <dbReference type="ChEBI" id="CHEBI:57634"/>
        <dbReference type="ChEBI" id="CHEBI:58225"/>
        <dbReference type="EC" id="5.3.1.9"/>
    </reaction>
</comment>
<dbReference type="NCBIfam" id="NF010697">
    <property type="entry name" value="PRK14097.1"/>
    <property type="match status" value="1"/>
</dbReference>
<dbReference type="AlphaFoldDB" id="A0A3E3E2Z3"/>
<dbReference type="Pfam" id="PF00342">
    <property type="entry name" value="PGI"/>
    <property type="match status" value="1"/>
</dbReference>
<keyword evidence="5 8" id="KW-0324">Glycolysis</keyword>
<comment type="pathway">
    <text evidence="1 8 9">Carbohydrate degradation; glycolysis; D-glyceraldehyde 3-phosphate and glycerone phosphate from D-glucose: step 2/4.</text>
</comment>
<keyword evidence="3 8" id="KW-0312">Gluconeogenesis</keyword>
<dbReference type="InterPro" id="IPR035476">
    <property type="entry name" value="SIS_PGI_1"/>
</dbReference>
<evidence type="ECO:0000256" key="6">
    <source>
        <dbReference type="ARBA" id="ARBA00023235"/>
    </source>
</evidence>
<comment type="function">
    <text evidence="8">Catalyzes the reversible isomerization of glucose-6-phosphate to fructose-6-phosphate.</text>
</comment>
<evidence type="ECO:0000256" key="9">
    <source>
        <dbReference type="RuleBase" id="RU000612"/>
    </source>
</evidence>
<evidence type="ECO:0000313" key="11">
    <source>
        <dbReference type="Proteomes" id="UP000261032"/>
    </source>
</evidence>
<dbReference type="UniPathway" id="UPA00109">
    <property type="reaction ID" value="UER00181"/>
</dbReference>
<dbReference type="HAMAP" id="MF_00473">
    <property type="entry name" value="G6P_isomerase"/>
    <property type="match status" value="1"/>
</dbReference>
<evidence type="ECO:0000256" key="5">
    <source>
        <dbReference type="ARBA" id="ARBA00023152"/>
    </source>
</evidence>
<dbReference type="PROSITE" id="PS00765">
    <property type="entry name" value="P_GLUCOSE_ISOMERASE_1"/>
    <property type="match status" value="1"/>
</dbReference>
<dbReference type="InterPro" id="IPR046348">
    <property type="entry name" value="SIS_dom_sf"/>
</dbReference>
<name>A0A3E3E2Z3_9FIRM</name>
<comment type="similarity">
    <text evidence="2 8 9">Belongs to the GPI family.</text>
</comment>
<dbReference type="PRINTS" id="PR00662">
    <property type="entry name" value="G6PISOMERASE"/>
</dbReference>
<dbReference type="InterPro" id="IPR018189">
    <property type="entry name" value="Phosphoglucose_isomerase_CS"/>
</dbReference>
<reference evidence="10 11" key="1">
    <citation type="submission" date="2018-08" db="EMBL/GenBank/DDBJ databases">
        <title>A genome reference for cultivated species of the human gut microbiota.</title>
        <authorList>
            <person name="Zou Y."/>
            <person name="Xue W."/>
            <person name="Luo G."/>
        </authorList>
    </citation>
    <scope>NUCLEOTIDE SEQUENCE [LARGE SCALE GENOMIC DNA]</scope>
    <source>
        <strain evidence="10 11">OM06-4</strain>
    </source>
</reference>
<dbReference type="PROSITE" id="PS51463">
    <property type="entry name" value="P_GLUCOSE_ISOMERASE_3"/>
    <property type="match status" value="1"/>
</dbReference>
<dbReference type="GO" id="GO:0048029">
    <property type="term" value="F:monosaccharide binding"/>
    <property type="evidence" value="ECO:0007669"/>
    <property type="project" value="TreeGrafter"/>
</dbReference>
<dbReference type="GO" id="GO:0097367">
    <property type="term" value="F:carbohydrate derivative binding"/>
    <property type="evidence" value="ECO:0007669"/>
    <property type="project" value="InterPro"/>
</dbReference>
<proteinExistence type="inferred from homology"/>
<evidence type="ECO:0000256" key="1">
    <source>
        <dbReference type="ARBA" id="ARBA00004926"/>
    </source>
</evidence>
<dbReference type="InterPro" id="IPR035482">
    <property type="entry name" value="SIS_PGI_2"/>
</dbReference>
<feature type="active site" evidence="8">
    <location>
        <position position="414"/>
    </location>
</feature>
<keyword evidence="6 8" id="KW-0413">Isomerase</keyword>
<dbReference type="GeneID" id="64196033"/>
<comment type="pathway">
    <text evidence="8">Carbohydrate biosynthesis; gluconeogenesis.</text>
</comment>